<protein>
    <submittedName>
        <fullName evidence="1">Uncharacterized protein</fullName>
    </submittedName>
</protein>
<organism evidence="1 2">
    <name type="scientific">Pseudarthrobacter phenanthrenivorans</name>
    <name type="common">Arthrobacter phenanthrenivorans</name>
    <dbReference type="NCBI Taxonomy" id="361575"/>
    <lineage>
        <taxon>Bacteria</taxon>
        <taxon>Bacillati</taxon>
        <taxon>Actinomycetota</taxon>
        <taxon>Actinomycetes</taxon>
        <taxon>Micrococcales</taxon>
        <taxon>Micrococcaceae</taxon>
        <taxon>Pseudarthrobacter</taxon>
    </lineage>
</organism>
<gene>
    <name evidence="1" type="ORF">D7Z96_05115</name>
</gene>
<accession>A0A3B0G7B8</accession>
<dbReference type="Proteomes" id="UP000273159">
    <property type="component" value="Unassembled WGS sequence"/>
</dbReference>
<reference evidence="2" key="2">
    <citation type="submission" date="2018-10" db="EMBL/GenBank/DDBJ databases">
        <authorList>
            <person name="Wang Y."/>
            <person name="Wang J."/>
            <person name="Yang X."/>
            <person name="Wang Z."/>
            <person name="Huang Y."/>
        </authorList>
    </citation>
    <scope>NUCLEOTIDE SEQUENCE [LARGE SCALE GENOMIC DNA]</scope>
    <source>
        <strain evidence="2">J015</strain>
    </source>
</reference>
<reference evidence="1 2" key="1">
    <citation type="submission" date="2018-10" db="EMBL/GenBank/DDBJ databases">
        <title>Genome-guide identification and characterization of bacteria that degrade polycyclic aromatic hydrocarbons and resist hexavalent chromium simultaneously.</title>
        <authorList>
            <person name="Feng H."/>
        </authorList>
    </citation>
    <scope>NUCLEOTIDE SEQUENCE [LARGE SCALE GENOMIC DNA]</scope>
    <source>
        <strain evidence="1 2">J015</strain>
    </source>
</reference>
<dbReference type="RefSeq" id="WP_120691785.1">
    <property type="nucleotide sequence ID" value="NZ_RBNH01000003.1"/>
</dbReference>
<proteinExistence type="predicted"/>
<dbReference type="AlphaFoldDB" id="A0A3B0G7B8"/>
<sequence length="376" mass="42319">MTSETVAADGVENFLDFKLYGGRFELDGFPLDAMGELANYQRLLFEVAKDLWRLKNPSKKALPHHFEDHFRLGLTVVLNGSARPVAVRPRELGLQGQPDLLTESKEFINAAFEKIVQDFELPAGLSPGTISAFKAIARDLDATESYQFRYDTDAVVTYNPRLRRRLLEQLDDTLPKTKGVLVGNIKSLDPFDQTFVLRTWAGDEIPGEYSDVSRFEDLHEAMNLPTDARWVRLWCEYAVKHGKRKSRVVRIHDVENFESFDVQKGPLSVDLAELASLNAGWLDGDGEIIELPPIEFARDLMGALQAERLPQPAVFPTEEGGVQMEWLSQQRHMAITVEPDLAIEAFALDASAERRELANPVGIAAVSDFVRRHLND</sequence>
<evidence type="ECO:0000313" key="2">
    <source>
        <dbReference type="Proteomes" id="UP000273159"/>
    </source>
</evidence>
<name>A0A3B0G7B8_PSEPS</name>
<evidence type="ECO:0000313" key="1">
    <source>
        <dbReference type="EMBL" id="RKO26127.1"/>
    </source>
</evidence>
<dbReference type="EMBL" id="RBNH01000003">
    <property type="protein sequence ID" value="RKO26127.1"/>
    <property type="molecule type" value="Genomic_DNA"/>
</dbReference>
<comment type="caution">
    <text evidence="1">The sequence shown here is derived from an EMBL/GenBank/DDBJ whole genome shotgun (WGS) entry which is preliminary data.</text>
</comment>